<dbReference type="PANTHER" id="PTHR45614">
    <property type="entry name" value="MYB PROTEIN-RELATED"/>
    <property type="match status" value="1"/>
</dbReference>
<dbReference type="CDD" id="cd00167">
    <property type="entry name" value="SANT"/>
    <property type="match status" value="1"/>
</dbReference>
<accession>A0A453N338</accession>
<evidence type="ECO:0000313" key="4">
    <source>
        <dbReference type="EnsemblPlants" id="AET6Gv20206500.12"/>
    </source>
</evidence>
<evidence type="ECO:0000259" key="3">
    <source>
        <dbReference type="PROSITE" id="PS51294"/>
    </source>
</evidence>
<reference evidence="4" key="4">
    <citation type="submission" date="2019-03" db="UniProtKB">
        <authorList>
            <consortium name="EnsemblPlants"/>
        </authorList>
    </citation>
    <scope>IDENTIFICATION</scope>
</reference>
<reference evidence="4" key="5">
    <citation type="journal article" date="2021" name="G3 (Bethesda)">
        <title>Aegilops tauschii genome assembly Aet v5.0 features greater sequence contiguity and improved annotation.</title>
        <authorList>
            <person name="Wang L."/>
            <person name="Zhu T."/>
            <person name="Rodriguez J.C."/>
            <person name="Deal K.R."/>
            <person name="Dubcovsky J."/>
            <person name="McGuire P.E."/>
            <person name="Lux T."/>
            <person name="Spannagl M."/>
            <person name="Mayer K.F.X."/>
            <person name="Baldrich P."/>
            <person name="Meyers B.C."/>
            <person name="Huo N."/>
            <person name="Gu Y.Q."/>
            <person name="Zhou H."/>
            <person name="Devos K.M."/>
            <person name="Bennetzen J.L."/>
            <person name="Unver T."/>
            <person name="Budak H."/>
            <person name="Gulick P.J."/>
            <person name="Galiba G."/>
            <person name="Kalapos B."/>
            <person name="Nelson D.R."/>
            <person name="Li P."/>
            <person name="You F.M."/>
            <person name="Luo M.C."/>
            <person name="Dvorak J."/>
        </authorList>
    </citation>
    <scope>NUCLEOTIDE SEQUENCE [LARGE SCALE GENOMIC DNA]</scope>
    <source>
        <strain evidence="4">cv. AL8/78</strain>
    </source>
</reference>
<keyword evidence="5" id="KW-1185">Reference proteome</keyword>
<dbReference type="GO" id="GO:0000981">
    <property type="term" value="F:DNA-binding transcription factor activity, RNA polymerase II-specific"/>
    <property type="evidence" value="ECO:0007669"/>
    <property type="project" value="TreeGrafter"/>
</dbReference>
<keyword evidence="1" id="KW-0238">DNA-binding</keyword>
<dbReference type="GO" id="GO:0005634">
    <property type="term" value="C:nucleus"/>
    <property type="evidence" value="ECO:0007669"/>
    <property type="project" value="TreeGrafter"/>
</dbReference>
<dbReference type="EnsemblPlants" id="AET6Gv20206500.12">
    <property type="protein sequence ID" value="AET6Gv20206500.12"/>
    <property type="gene ID" value="AET6Gv20206500"/>
</dbReference>
<dbReference type="InterPro" id="IPR009057">
    <property type="entry name" value="Homeodomain-like_sf"/>
</dbReference>
<feature type="domain" description="Myb-like" evidence="2">
    <location>
        <begin position="12"/>
        <end position="49"/>
    </location>
</feature>
<dbReference type="InterPro" id="IPR001005">
    <property type="entry name" value="SANT/Myb"/>
</dbReference>
<proteinExistence type="predicted"/>
<evidence type="ECO:0000256" key="1">
    <source>
        <dbReference type="ARBA" id="ARBA00023125"/>
    </source>
</evidence>
<reference evidence="5" key="1">
    <citation type="journal article" date="2014" name="Science">
        <title>Ancient hybridizations among the ancestral genomes of bread wheat.</title>
        <authorList>
            <consortium name="International Wheat Genome Sequencing Consortium,"/>
            <person name="Marcussen T."/>
            <person name="Sandve S.R."/>
            <person name="Heier L."/>
            <person name="Spannagl M."/>
            <person name="Pfeifer M."/>
            <person name="Jakobsen K.S."/>
            <person name="Wulff B.B."/>
            <person name="Steuernagel B."/>
            <person name="Mayer K.F."/>
            <person name="Olsen O.A."/>
        </authorList>
    </citation>
    <scope>NUCLEOTIDE SEQUENCE [LARGE SCALE GENOMIC DNA]</scope>
    <source>
        <strain evidence="5">cv. AL8/78</strain>
    </source>
</reference>
<name>A0A453N338_AEGTS</name>
<dbReference type="Proteomes" id="UP000015105">
    <property type="component" value="Chromosome 6D"/>
</dbReference>
<dbReference type="InterPro" id="IPR017930">
    <property type="entry name" value="Myb_dom"/>
</dbReference>
<dbReference type="Pfam" id="PF00249">
    <property type="entry name" value="Myb_DNA-binding"/>
    <property type="match status" value="1"/>
</dbReference>
<organism evidence="4 5">
    <name type="scientific">Aegilops tauschii subsp. strangulata</name>
    <name type="common">Goatgrass</name>
    <dbReference type="NCBI Taxonomy" id="200361"/>
    <lineage>
        <taxon>Eukaryota</taxon>
        <taxon>Viridiplantae</taxon>
        <taxon>Streptophyta</taxon>
        <taxon>Embryophyta</taxon>
        <taxon>Tracheophyta</taxon>
        <taxon>Spermatophyta</taxon>
        <taxon>Magnoliopsida</taxon>
        <taxon>Liliopsida</taxon>
        <taxon>Poales</taxon>
        <taxon>Poaceae</taxon>
        <taxon>BOP clade</taxon>
        <taxon>Pooideae</taxon>
        <taxon>Triticodae</taxon>
        <taxon>Triticeae</taxon>
        <taxon>Triticinae</taxon>
        <taxon>Aegilops</taxon>
    </lineage>
</organism>
<dbReference type="GO" id="GO:0000978">
    <property type="term" value="F:RNA polymerase II cis-regulatory region sequence-specific DNA binding"/>
    <property type="evidence" value="ECO:0007669"/>
    <property type="project" value="TreeGrafter"/>
</dbReference>
<dbReference type="AlphaFoldDB" id="A0A453N338"/>
<dbReference type="InterPro" id="IPR050560">
    <property type="entry name" value="MYB_TF"/>
</dbReference>
<reference evidence="5" key="2">
    <citation type="journal article" date="2017" name="Nat. Plants">
        <title>The Aegilops tauschii genome reveals multiple impacts of transposons.</title>
        <authorList>
            <person name="Zhao G."/>
            <person name="Zou C."/>
            <person name="Li K."/>
            <person name="Wang K."/>
            <person name="Li T."/>
            <person name="Gao L."/>
            <person name="Zhang X."/>
            <person name="Wang H."/>
            <person name="Yang Z."/>
            <person name="Liu X."/>
            <person name="Jiang W."/>
            <person name="Mao L."/>
            <person name="Kong X."/>
            <person name="Jiao Y."/>
            <person name="Jia J."/>
        </authorList>
    </citation>
    <scope>NUCLEOTIDE SEQUENCE [LARGE SCALE GENOMIC DNA]</scope>
    <source>
        <strain evidence="5">cv. AL8/78</strain>
    </source>
</reference>
<dbReference type="PROSITE" id="PS50090">
    <property type="entry name" value="MYB_LIKE"/>
    <property type="match status" value="1"/>
</dbReference>
<dbReference type="PROSITE" id="PS51294">
    <property type="entry name" value="HTH_MYB"/>
    <property type="match status" value="1"/>
</dbReference>
<reference evidence="4" key="3">
    <citation type="journal article" date="2017" name="Nature">
        <title>Genome sequence of the progenitor of the wheat D genome Aegilops tauschii.</title>
        <authorList>
            <person name="Luo M.C."/>
            <person name="Gu Y.Q."/>
            <person name="Puiu D."/>
            <person name="Wang H."/>
            <person name="Twardziok S.O."/>
            <person name="Deal K.R."/>
            <person name="Huo N."/>
            <person name="Zhu T."/>
            <person name="Wang L."/>
            <person name="Wang Y."/>
            <person name="McGuire P.E."/>
            <person name="Liu S."/>
            <person name="Long H."/>
            <person name="Ramasamy R.K."/>
            <person name="Rodriguez J.C."/>
            <person name="Van S.L."/>
            <person name="Yuan L."/>
            <person name="Wang Z."/>
            <person name="Xia Z."/>
            <person name="Xiao L."/>
            <person name="Anderson O.D."/>
            <person name="Ouyang S."/>
            <person name="Liang Y."/>
            <person name="Zimin A.V."/>
            <person name="Pertea G."/>
            <person name="Qi P."/>
            <person name="Bennetzen J.L."/>
            <person name="Dai X."/>
            <person name="Dawson M.W."/>
            <person name="Muller H.G."/>
            <person name="Kugler K."/>
            <person name="Rivarola-Duarte L."/>
            <person name="Spannagl M."/>
            <person name="Mayer K.F.X."/>
            <person name="Lu F.H."/>
            <person name="Bevan M.W."/>
            <person name="Leroy P."/>
            <person name="Li P."/>
            <person name="You F.M."/>
            <person name="Sun Q."/>
            <person name="Liu Z."/>
            <person name="Lyons E."/>
            <person name="Wicker T."/>
            <person name="Salzberg S.L."/>
            <person name="Devos K.M."/>
            <person name="Dvorak J."/>
        </authorList>
    </citation>
    <scope>NUCLEOTIDE SEQUENCE [LARGE SCALE GENOMIC DNA]</scope>
    <source>
        <strain evidence="4">cv. AL8/78</strain>
    </source>
</reference>
<dbReference type="Gene3D" id="1.10.10.60">
    <property type="entry name" value="Homeodomain-like"/>
    <property type="match status" value="1"/>
</dbReference>
<sequence>MVSLQGGCIGKQCQEKREAWTIEEEHAVVNAHRVYGNKWAEIAKVLPRRYCQTTYILLG</sequence>
<evidence type="ECO:0000259" key="2">
    <source>
        <dbReference type="PROSITE" id="PS50090"/>
    </source>
</evidence>
<protein>
    <submittedName>
        <fullName evidence="4">Uncharacterized protein</fullName>
    </submittedName>
</protein>
<evidence type="ECO:0000313" key="5">
    <source>
        <dbReference type="Proteomes" id="UP000015105"/>
    </source>
</evidence>
<dbReference type="PANTHER" id="PTHR45614:SF194">
    <property type="entry name" value="TRANSCRIPTION FACTOR MYB3R-3-RELATED"/>
    <property type="match status" value="1"/>
</dbReference>
<feature type="domain" description="HTH myb-type" evidence="3">
    <location>
        <begin position="16"/>
        <end position="49"/>
    </location>
</feature>
<dbReference type="Gramene" id="AET6Gv20206500.12">
    <property type="protein sequence ID" value="AET6Gv20206500.12"/>
    <property type="gene ID" value="AET6Gv20206500"/>
</dbReference>
<dbReference type="SUPFAM" id="SSF46689">
    <property type="entry name" value="Homeodomain-like"/>
    <property type="match status" value="1"/>
</dbReference>